<evidence type="ECO:0000313" key="5">
    <source>
        <dbReference type="EMBL" id="OMO89161.1"/>
    </source>
</evidence>
<dbReference type="InterPro" id="IPR002110">
    <property type="entry name" value="Ankyrin_rpt"/>
</dbReference>
<accession>A0A1R3J2W3</accession>
<dbReference type="Pfam" id="PF00023">
    <property type="entry name" value="Ank"/>
    <property type="match status" value="1"/>
</dbReference>
<comment type="caution">
    <text evidence="5">The sequence shown here is derived from an EMBL/GenBank/DDBJ whole genome shotgun (WGS) entry which is preliminary data.</text>
</comment>
<sequence length="619" mass="70437">MVQELDSDGNSYDGNSYDCIVDPMIIVRDIFFDDDKHKFLTFLEEYGFPEIVPPCITSMIFEHGAEECAKALLEDETGYTIDIHDTLSDDFENWTPLHQASFNGHLPIVSLLLRHGAQPNIRTNCLVRTHPSDNMLPLNYAVARIRSRLFEYSPDCNPEEHIFRAIFVLCLPKMKEMREVLSLLLEKTEEDLVEKEIFHYFIEGKVIELATLLIVAPEKVMSPSVYKKLCHTDTGLERSMAYINFIIKRIAELENLKLSSMSNGNCKMARKCQHQLALMMRCTWIKPFKPCYESAVKMKSPTILHGKPESPKLVAYTSTSFGHESQNLLQSSSQSTSSMAINDQNCNYERLQSLTVELEKLCKHEYLNDWSPRKSIFKLIYILCLPELQGGLLKSIRSNFALQSKNIEELSCICLKEGKLVELAVLLMVAHECLLDCIILILCVNLHGKIAITQVSKTYWNRDLNEQVTLIIVVKGVPFLRLGLLKLAQKSAWLEVPHLRPLESLRPLCIVPKRLEKFGNLSKRFPLKDVGTPSCYPVHLFPLVEVSPMLSGQRTFHVFGSAARSFHTCQMLDSSFGFMSSKPKGTETMKTVKPLTADLLSGEQLTMFARAFRRGIKRS</sequence>
<feature type="repeat" description="ANK" evidence="4">
    <location>
        <begin position="92"/>
        <end position="124"/>
    </location>
</feature>
<organism evidence="5 6">
    <name type="scientific">Corchorus olitorius</name>
    <dbReference type="NCBI Taxonomy" id="93759"/>
    <lineage>
        <taxon>Eukaryota</taxon>
        <taxon>Viridiplantae</taxon>
        <taxon>Streptophyta</taxon>
        <taxon>Embryophyta</taxon>
        <taxon>Tracheophyta</taxon>
        <taxon>Spermatophyta</taxon>
        <taxon>Magnoliopsida</taxon>
        <taxon>eudicotyledons</taxon>
        <taxon>Gunneridae</taxon>
        <taxon>Pentapetalae</taxon>
        <taxon>rosids</taxon>
        <taxon>malvids</taxon>
        <taxon>Malvales</taxon>
        <taxon>Malvaceae</taxon>
        <taxon>Grewioideae</taxon>
        <taxon>Apeibeae</taxon>
        <taxon>Corchorus</taxon>
    </lineage>
</organism>
<dbReference type="EMBL" id="AWUE01016891">
    <property type="protein sequence ID" value="OMO89161.1"/>
    <property type="molecule type" value="Genomic_DNA"/>
</dbReference>
<dbReference type="Gene3D" id="1.25.40.20">
    <property type="entry name" value="Ankyrin repeat-containing domain"/>
    <property type="match status" value="1"/>
</dbReference>
<evidence type="ECO:0000256" key="3">
    <source>
        <dbReference type="ARBA" id="ARBA00023043"/>
    </source>
</evidence>
<keyword evidence="6" id="KW-1185">Reference proteome</keyword>
<keyword evidence="3 4" id="KW-0040">ANK repeat</keyword>
<dbReference type="OrthoDB" id="673776at2759"/>
<comment type="similarity">
    <text evidence="1">Belongs to the ankyrin SOCS box (ASB) family.</text>
</comment>
<protein>
    <submittedName>
        <fullName evidence="5">Uncharacterized protein</fullName>
    </submittedName>
</protein>
<name>A0A1R3J2W3_9ROSI</name>
<dbReference type="GO" id="GO:0045732">
    <property type="term" value="P:positive regulation of protein catabolic process"/>
    <property type="evidence" value="ECO:0007669"/>
    <property type="project" value="TreeGrafter"/>
</dbReference>
<dbReference type="SMART" id="SM00248">
    <property type="entry name" value="ANK"/>
    <property type="match status" value="1"/>
</dbReference>
<dbReference type="InterPro" id="IPR036770">
    <property type="entry name" value="Ankyrin_rpt-contain_sf"/>
</dbReference>
<dbReference type="STRING" id="93759.A0A1R3J2W3"/>
<dbReference type="Proteomes" id="UP000187203">
    <property type="component" value="Unassembled WGS sequence"/>
</dbReference>
<evidence type="ECO:0000256" key="2">
    <source>
        <dbReference type="ARBA" id="ARBA00022737"/>
    </source>
</evidence>
<dbReference type="InterPro" id="IPR051573">
    <property type="entry name" value="Ankyrin-SOCS_box_domain"/>
</dbReference>
<evidence type="ECO:0000256" key="4">
    <source>
        <dbReference type="PROSITE-ProRule" id="PRU00023"/>
    </source>
</evidence>
<reference evidence="6" key="1">
    <citation type="submission" date="2013-09" db="EMBL/GenBank/DDBJ databases">
        <title>Corchorus olitorius genome sequencing.</title>
        <authorList>
            <person name="Alam M."/>
            <person name="Haque M.S."/>
            <person name="Islam M.S."/>
            <person name="Emdad E.M."/>
            <person name="Islam M.M."/>
            <person name="Ahmed B."/>
            <person name="Halim A."/>
            <person name="Hossen Q.M.M."/>
            <person name="Hossain M.Z."/>
            <person name="Ahmed R."/>
            <person name="Khan M.M."/>
            <person name="Islam R."/>
            <person name="Rashid M.M."/>
            <person name="Khan S.A."/>
            <person name="Rahman M.S."/>
            <person name="Alam M."/>
            <person name="Yahiya A.S."/>
            <person name="Khan M.S."/>
            <person name="Azam M.S."/>
            <person name="Haque T."/>
            <person name="Lashkar M.Z.H."/>
            <person name="Akhand A.I."/>
            <person name="Morshed G."/>
            <person name="Roy S."/>
            <person name="Uddin K.S."/>
            <person name="Rabeya T."/>
            <person name="Hossain A.S."/>
            <person name="Chowdhury A."/>
            <person name="Snigdha A.R."/>
            <person name="Mortoza M.S."/>
            <person name="Matin S.A."/>
            <person name="Hoque S.M.E."/>
            <person name="Islam M.K."/>
            <person name="Roy D.K."/>
            <person name="Haider R."/>
            <person name="Moosa M.M."/>
            <person name="Elias S.M."/>
            <person name="Hasan A.M."/>
            <person name="Jahan S."/>
            <person name="Shafiuddin M."/>
            <person name="Mahmood N."/>
            <person name="Shommy N.S."/>
        </authorList>
    </citation>
    <scope>NUCLEOTIDE SEQUENCE [LARGE SCALE GENOMIC DNA]</scope>
    <source>
        <strain evidence="6">cv. O-4</strain>
    </source>
</reference>
<proteinExistence type="inferred from homology"/>
<evidence type="ECO:0000313" key="6">
    <source>
        <dbReference type="Proteomes" id="UP000187203"/>
    </source>
</evidence>
<dbReference type="PROSITE" id="PS50088">
    <property type="entry name" value="ANK_REPEAT"/>
    <property type="match status" value="1"/>
</dbReference>
<dbReference type="SUPFAM" id="SSF48403">
    <property type="entry name" value="Ankyrin repeat"/>
    <property type="match status" value="1"/>
</dbReference>
<dbReference type="PANTHER" id="PTHR24136:SF15">
    <property type="entry name" value="ANK_REP_REGION DOMAIN-CONTAINING PROTEIN"/>
    <property type="match status" value="1"/>
</dbReference>
<keyword evidence="2" id="KW-0677">Repeat</keyword>
<dbReference type="PROSITE" id="PS50297">
    <property type="entry name" value="ANK_REP_REGION"/>
    <property type="match status" value="1"/>
</dbReference>
<gene>
    <name evidence="5" type="ORF">COLO4_19875</name>
</gene>
<dbReference type="PANTHER" id="PTHR24136">
    <property type="entry name" value="SOWAH (DROSOPHILA) HOMOLOG"/>
    <property type="match status" value="1"/>
</dbReference>
<evidence type="ECO:0000256" key="1">
    <source>
        <dbReference type="ARBA" id="ARBA00005949"/>
    </source>
</evidence>
<dbReference type="AlphaFoldDB" id="A0A1R3J2W3"/>
<dbReference type="GO" id="GO:0016567">
    <property type="term" value="P:protein ubiquitination"/>
    <property type="evidence" value="ECO:0007669"/>
    <property type="project" value="TreeGrafter"/>
</dbReference>